<feature type="compositionally biased region" description="Low complexity" evidence="2">
    <location>
        <begin position="316"/>
        <end position="327"/>
    </location>
</feature>
<proteinExistence type="predicted"/>
<feature type="region of interest" description="Disordered" evidence="2">
    <location>
        <begin position="1364"/>
        <end position="1406"/>
    </location>
</feature>
<evidence type="ECO:0000313" key="3">
    <source>
        <dbReference type="EMBL" id="CAK0829281.1"/>
    </source>
</evidence>
<evidence type="ECO:0000256" key="1">
    <source>
        <dbReference type="SAM" id="Coils"/>
    </source>
</evidence>
<feature type="region of interest" description="Disordered" evidence="2">
    <location>
        <begin position="266"/>
        <end position="457"/>
    </location>
</feature>
<evidence type="ECO:0000313" key="4">
    <source>
        <dbReference type="Proteomes" id="UP001189429"/>
    </source>
</evidence>
<keyword evidence="1" id="KW-0175">Coiled coil</keyword>
<feature type="region of interest" description="Disordered" evidence="2">
    <location>
        <begin position="749"/>
        <end position="824"/>
    </location>
</feature>
<accession>A0ABN9SBD5</accession>
<dbReference type="EMBL" id="CAUYUJ010010402">
    <property type="protein sequence ID" value="CAK0829281.1"/>
    <property type="molecule type" value="Genomic_DNA"/>
</dbReference>
<feature type="compositionally biased region" description="Low complexity" evidence="2">
    <location>
        <begin position="1378"/>
        <end position="1406"/>
    </location>
</feature>
<feature type="compositionally biased region" description="Low complexity" evidence="2">
    <location>
        <begin position="442"/>
        <end position="452"/>
    </location>
</feature>
<keyword evidence="4" id="KW-1185">Reference proteome</keyword>
<feature type="coiled-coil region" evidence="1">
    <location>
        <begin position="656"/>
        <end position="683"/>
    </location>
</feature>
<dbReference type="Proteomes" id="UP001189429">
    <property type="component" value="Unassembled WGS sequence"/>
</dbReference>
<name>A0ABN9SBD5_9DINO</name>
<sequence>MAEPECIQRHHFAKVCERCIRQGDVRKYWCGYVEIPSAGVRGGFDKIVDAGAPHAPFFMVNKSFGIHGAWRGIWVSQDAGIDPEIGSHARPRMDAPRNEELAWLFDAAFERAGIPAWDPKAMATPPRHQKGAELHDMPALVQALTAQIDDATAPMIQGFMNIPYFAHYSAPRGNTRPIVEQLTAFERTYAAMDRITKGGRFCQSNMEAIWTAAFQQTLAVQYKQVKGKKPPTKFIAGHRYLNSRAFRIGFAHWQRVRNSQLGSAEVRGPLGTLKKGGSEAAPEVKGEVGLAIADAQADEDDEDEMAIEDQQEEEAAAAPAQSTAASAGQVVKMPFWRSITGKSTPRKRRKRCKKEHVKDEFDDDRAAAPAHGIEAVIDGTPPQMAKRAARAAGSGAAGSGAAGSGAAGGAAMKRPAAAPMKRPAAAKKRAAQATEKKEEEQVPAAEGAAAAAGEEDQEIIEVDDQAWAPDMTVPADDNYGDYTRWGAQVMKDTNGKLWRLKFRSRRSEGYDTIAYMEDEATSGGWSQLIQVSDKSWTDSIMAKYDAGCKATMSRLVMTCLFYFALKNQTADKQKVAQIRVQLELDVESIFPCMQMHVIVLLSRAPLAGPLEPTHRGSRLVGARLIGLLRLVIARGAATARAAPKSAAEKAAAKAKKKAARAVSKDHENDLQRMRTRLASQKEEVKLEYKRQSRQGLKRRLKKWRKYGDFRFAECVKTEMESRETSSKHKDQLLNWDRLLTECGWSEENKATPTGERLVPPMATTEKSRSGHEVKKQILETRMSTGRVDPSQVVGAGSKDKCDDSDDSYSEYSSDSESKEPPRKIMKTTGLAAAYGELLGERSKIYAQLEGIDVGSEPDVEVIKTEIEDVEADGLQRDCTEDVCAIAWHAQRAGSVGVGDLALDPAQAGWRLVPRGRVVDTHSLGDVHVAPDDPLELTFFNSRNEAGLTFVAPIFGVIGFTISMIALDPMHVCDLGTSQRLIGTIFWQLILNNFAQGRATTVLVRRGPPVASSPPVGQDLLRNAADWYLPRMAERRLRAWRSSGDRLDVCATDGNAKLHRRTRGTPCAEAVHCKVLDAHLVRGCSETPLRGGLVLCRRHQELTTRADFREDIEAHRVKAPLSVGAFLEVEVRLAGNAGWQPAASVADEAAQAYFAHVAEPVVQDRRAPRFVLGDGASREPKAKCACKTREDSISAVKTASRSAGFLTVVTQTGIACGLQEVITAETLSQRYCFLAEMARAVPELSILVHDHACHVRVFARCRAAEASPDSLPARLGEFRHIVDRPHSRGRVDPTCQELCFPDVPANAAALGSFPTPICESVNSDLSPLAHTIHRMGRWVCMFIVSECIDVHNGLKARGAARASARADRRAARAPPAAPGPAAGPRGADAPAAPGPAAGALDAQAALR</sequence>
<feature type="compositionally biased region" description="Low complexity" evidence="2">
    <location>
        <begin position="409"/>
        <end position="423"/>
    </location>
</feature>
<feature type="compositionally biased region" description="Basic and acidic residues" evidence="2">
    <location>
        <begin position="765"/>
        <end position="778"/>
    </location>
</feature>
<reference evidence="3" key="1">
    <citation type="submission" date="2023-10" db="EMBL/GenBank/DDBJ databases">
        <authorList>
            <person name="Chen Y."/>
            <person name="Shah S."/>
            <person name="Dougan E. K."/>
            <person name="Thang M."/>
            <person name="Chan C."/>
        </authorList>
    </citation>
    <scope>NUCLEOTIDE SEQUENCE [LARGE SCALE GENOMIC DNA]</scope>
</reference>
<feature type="compositionally biased region" description="Basic residues" evidence="2">
    <location>
        <begin position="344"/>
        <end position="355"/>
    </location>
</feature>
<feature type="compositionally biased region" description="Acidic residues" evidence="2">
    <location>
        <begin position="296"/>
        <end position="315"/>
    </location>
</feature>
<protein>
    <submittedName>
        <fullName evidence="3">Uncharacterized protein</fullName>
    </submittedName>
</protein>
<gene>
    <name evidence="3" type="ORF">PCOR1329_LOCUS28276</name>
</gene>
<feature type="compositionally biased region" description="Gly residues" evidence="2">
    <location>
        <begin position="395"/>
        <end position="408"/>
    </location>
</feature>
<evidence type="ECO:0000256" key="2">
    <source>
        <dbReference type="SAM" id="MobiDB-lite"/>
    </source>
</evidence>
<comment type="caution">
    <text evidence="3">The sequence shown here is derived from an EMBL/GenBank/DDBJ whole genome shotgun (WGS) entry which is preliminary data.</text>
</comment>
<organism evidence="3 4">
    <name type="scientific">Prorocentrum cordatum</name>
    <dbReference type="NCBI Taxonomy" id="2364126"/>
    <lineage>
        <taxon>Eukaryota</taxon>
        <taxon>Sar</taxon>
        <taxon>Alveolata</taxon>
        <taxon>Dinophyceae</taxon>
        <taxon>Prorocentrales</taxon>
        <taxon>Prorocentraceae</taxon>
        <taxon>Prorocentrum</taxon>
    </lineage>
</organism>